<feature type="modified residue" description="4-aspartylphosphate" evidence="2">
    <location>
        <position position="62"/>
    </location>
</feature>
<evidence type="ECO:0000259" key="4">
    <source>
        <dbReference type="PROSITE" id="PS50110"/>
    </source>
</evidence>
<dbReference type="GO" id="GO:0000160">
    <property type="term" value="P:phosphorelay signal transduction system"/>
    <property type="evidence" value="ECO:0007669"/>
    <property type="project" value="InterPro"/>
</dbReference>
<protein>
    <recommendedName>
        <fullName evidence="4">Response regulatory domain-containing protein</fullName>
    </recommendedName>
</protein>
<dbReference type="Pfam" id="PF03704">
    <property type="entry name" value="BTAD"/>
    <property type="match status" value="1"/>
</dbReference>
<evidence type="ECO:0000313" key="6">
    <source>
        <dbReference type="Proteomes" id="UP000095255"/>
    </source>
</evidence>
<dbReference type="InterPro" id="IPR011990">
    <property type="entry name" value="TPR-like_helical_dom_sf"/>
</dbReference>
<dbReference type="InterPro" id="IPR001789">
    <property type="entry name" value="Sig_transdc_resp-reg_receiver"/>
</dbReference>
<dbReference type="InterPro" id="IPR036388">
    <property type="entry name" value="WH-like_DNA-bd_sf"/>
</dbReference>
<dbReference type="SMART" id="SM01043">
    <property type="entry name" value="BTAD"/>
    <property type="match status" value="1"/>
</dbReference>
<dbReference type="EMBL" id="MJAT01000040">
    <property type="protein sequence ID" value="OEH84150.1"/>
    <property type="molecule type" value="Genomic_DNA"/>
</dbReference>
<accession>A0A1E5L205</accession>
<keyword evidence="3" id="KW-0802">TPR repeat</keyword>
<dbReference type="OrthoDB" id="3190595at2"/>
<evidence type="ECO:0000256" key="2">
    <source>
        <dbReference type="PROSITE-ProRule" id="PRU00169"/>
    </source>
</evidence>
<keyword evidence="1" id="KW-0238">DNA-binding</keyword>
<dbReference type="STRING" id="1390249.BHU72_12140"/>
<dbReference type="AlphaFoldDB" id="A0A1E5L205"/>
<dbReference type="Proteomes" id="UP000095255">
    <property type="component" value="Unassembled WGS sequence"/>
</dbReference>
<dbReference type="PANTHER" id="PTHR35807">
    <property type="entry name" value="TRANSCRIPTIONAL REGULATOR REDD-RELATED"/>
    <property type="match status" value="1"/>
</dbReference>
<dbReference type="Gene3D" id="3.40.50.2300">
    <property type="match status" value="1"/>
</dbReference>
<dbReference type="SUPFAM" id="SSF52172">
    <property type="entry name" value="CheY-like"/>
    <property type="match status" value="1"/>
</dbReference>
<evidence type="ECO:0000256" key="1">
    <source>
        <dbReference type="ARBA" id="ARBA00023125"/>
    </source>
</evidence>
<feature type="domain" description="Response regulatory" evidence="4">
    <location>
        <begin position="11"/>
        <end position="125"/>
    </location>
</feature>
<dbReference type="RefSeq" id="WP_069703387.1">
    <property type="nucleotide sequence ID" value="NZ_MJAT01000040.1"/>
</dbReference>
<reference evidence="5 6" key="1">
    <citation type="submission" date="2016-09" db="EMBL/GenBank/DDBJ databases">
        <title>Desulfuribacillus arsenicus sp. nov., an obligately anaerobic, dissimilatory arsenic- and antimonate-reducing bacterium isolated from anoxic sediments.</title>
        <authorList>
            <person name="Abin C.A."/>
            <person name="Hollibaugh J.T."/>
        </authorList>
    </citation>
    <scope>NUCLEOTIDE SEQUENCE [LARGE SCALE GENOMIC DNA]</scope>
    <source>
        <strain evidence="5 6">MLFW-2</strain>
    </source>
</reference>
<comment type="caution">
    <text evidence="5">The sequence shown here is derived from an EMBL/GenBank/DDBJ whole genome shotgun (WGS) entry which is preliminary data.</text>
</comment>
<dbReference type="Gene3D" id="1.25.40.10">
    <property type="entry name" value="Tetratricopeptide repeat domain"/>
    <property type="match status" value="1"/>
</dbReference>
<sequence length="378" mass="44105">MKTVDKVDHYRIVVMDDERKALERFKRLIAEEENLTLVASFTNPHEAIHYIENHNVDVVFADIEMPEISGTEVADLIAAINPSIDVVFVTAYSQYALQAFQVHAVGYLLKPIEVEDIRKQMNQIIKRREMRRIGPKNEKCIIQCLGQFLCYRNDQEFVKWRTAKAEELLGFLLHYRGKPVSKEKIIDTLWPDMEPKKASQNLHSNLHFVREVMKSIGLENVIERNRENYRLNTDYIDCDMLHFMALIEEISRVDHHVDINTLEKADTFYRGTYFEDKTYKWAESLSHWLQNQFVSMKLKQGAFYKKSGVNAKAISAYKTIIHLSPIEEDAYIELAEIYLEQGDRASALQCYKNCVKVLEEELDVKPSARFKALMSKVK</sequence>
<gene>
    <name evidence="5" type="ORF">BHU72_12140</name>
</gene>
<dbReference type="InterPro" id="IPR019734">
    <property type="entry name" value="TPR_rpt"/>
</dbReference>
<evidence type="ECO:0000313" key="5">
    <source>
        <dbReference type="EMBL" id="OEH84150.1"/>
    </source>
</evidence>
<proteinExistence type="predicted"/>
<evidence type="ECO:0000256" key="3">
    <source>
        <dbReference type="PROSITE-ProRule" id="PRU00339"/>
    </source>
</evidence>
<dbReference type="SUPFAM" id="SSF46894">
    <property type="entry name" value="C-terminal effector domain of the bipartite response regulators"/>
    <property type="match status" value="1"/>
</dbReference>
<dbReference type="InterPro" id="IPR011006">
    <property type="entry name" value="CheY-like_superfamily"/>
</dbReference>
<dbReference type="PROSITE" id="PS50005">
    <property type="entry name" value="TPR"/>
    <property type="match status" value="1"/>
</dbReference>
<dbReference type="InterPro" id="IPR051677">
    <property type="entry name" value="AfsR-DnrI-RedD_regulator"/>
</dbReference>
<dbReference type="InterPro" id="IPR005158">
    <property type="entry name" value="BTAD"/>
</dbReference>
<dbReference type="SMART" id="SM00028">
    <property type="entry name" value="TPR"/>
    <property type="match status" value="2"/>
</dbReference>
<organism evidence="5 6">
    <name type="scientific">Desulfuribacillus stibiiarsenatis</name>
    <dbReference type="NCBI Taxonomy" id="1390249"/>
    <lineage>
        <taxon>Bacteria</taxon>
        <taxon>Bacillati</taxon>
        <taxon>Bacillota</taxon>
        <taxon>Desulfuribacillia</taxon>
        <taxon>Desulfuribacillales</taxon>
        <taxon>Desulfuribacillaceae</taxon>
        <taxon>Desulfuribacillus</taxon>
    </lineage>
</organism>
<dbReference type="GO" id="GO:0006355">
    <property type="term" value="P:regulation of DNA-templated transcription"/>
    <property type="evidence" value="ECO:0007669"/>
    <property type="project" value="InterPro"/>
</dbReference>
<feature type="repeat" description="TPR" evidence="3">
    <location>
        <begin position="328"/>
        <end position="361"/>
    </location>
</feature>
<dbReference type="Gene3D" id="1.10.10.10">
    <property type="entry name" value="Winged helix-like DNA-binding domain superfamily/Winged helix DNA-binding domain"/>
    <property type="match status" value="1"/>
</dbReference>
<dbReference type="GO" id="GO:0003677">
    <property type="term" value="F:DNA binding"/>
    <property type="evidence" value="ECO:0007669"/>
    <property type="project" value="UniProtKB-KW"/>
</dbReference>
<keyword evidence="2" id="KW-0597">Phosphoprotein</keyword>
<dbReference type="PROSITE" id="PS50110">
    <property type="entry name" value="RESPONSE_REGULATORY"/>
    <property type="match status" value="1"/>
</dbReference>
<dbReference type="Pfam" id="PF00072">
    <property type="entry name" value="Response_reg"/>
    <property type="match status" value="1"/>
</dbReference>
<name>A0A1E5L205_9FIRM</name>
<dbReference type="SUPFAM" id="SSF48452">
    <property type="entry name" value="TPR-like"/>
    <property type="match status" value="1"/>
</dbReference>
<dbReference type="InterPro" id="IPR016032">
    <property type="entry name" value="Sig_transdc_resp-reg_C-effctor"/>
</dbReference>
<keyword evidence="6" id="KW-1185">Reference proteome</keyword>
<dbReference type="SMART" id="SM00448">
    <property type="entry name" value="REC"/>
    <property type="match status" value="1"/>
</dbReference>